<organism evidence="1 2">
    <name type="scientific">Trifolium medium</name>
    <dbReference type="NCBI Taxonomy" id="97028"/>
    <lineage>
        <taxon>Eukaryota</taxon>
        <taxon>Viridiplantae</taxon>
        <taxon>Streptophyta</taxon>
        <taxon>Embryophyta</taxon>
        <taxon>Tracheophyta</taxon>
        <taxon>Spermatophyta</taxon>
        <taxon>Magnoliopsida</taxon>
        <taxon>eudicotyledons</taxon>
        <taxon>Gunneridae</taxon>
        <taxon>Pentapetalae</taxon>
        <taxon>rosids</taxon>
        <taxon>fabids</taxon>
        <taxon>Fabales</taxon>
        <taxon>Fabaceae</taxon>
        <taxon>Papilionoideae</taxon>
        <taxon>50 kb inversion clade</taxon>
        <taxon>NPAAA clade</taxon>
        <taxon>Hologalegina</taxon>
        <taxon>IRL clade</taxon>
        <taxon>Trifolieae</taxon>
        <taxon>Trifolium</taxon>
    </lineage>
</organism>
<name>A0A392MC24_9FABA</name>
<protein>
    <submittedName>
        <fullName evidence="1">Uncharacterized protein</fullName>
    </submittedName>
</protein>
<sequence length="66" mass="7325">MYFLRIPLNSSESHEFVVTGYLSEEKLGKALEGADVVKILSGVKSLATAIGLRWKTKKIDTPRCNN</sequence>
<proteinExistence type="predicted"/>
<dbReference type="AlphaFoldDB" id="A0A392MC24"/>
<gene>
    <name evidence="1" type="ORF">A2U01_0005894</name>
</gene>
<feature type="non-terminal residue" evidence="1">
    <location>
        <position position="66"/>
    </location>
</feature>
<accession>A0A392MC24</accession>
<evidence type="ECO:0000313" key="2">
    <source>
        <dbReference type="Proteomes" id="UP000265520"/>
    </source>
</evidence>
<keyword evidence="2" id="KW-1185">Reference proteome</keyword>
<dbReference type="Proteomes" id="UP000265520">
    <property type="component" value="Unassembled WGS sequence"/>
</dbReference>
<reference evidence="1 2" key="1">
    <citation type="journal article" date="2018" name="Front. Plant Sci.">
        <title>Red Clover (Trifolium pratense) and Zigzag Clover (T. medium) - A Picture of Genomic Similarities and Differences.</title>
        <authorList>
            <person name="Dluhosova J."/>
            <person name="Istvanek J."/>
            <person name="Nedelnik J."/>
            <person name="Repkova J."/>
        </authorList>
    </citation>
    <scope>NUCLEOTIDE SEQUENCE [LARGE SCALE GENOMIC DNA]</scope>
    <source>
        <strain evidence="2">cv. 10/8</strain>
        <tissue evidence="1">Leaf</tissue>
    </source>
</reference>
<comment type="caution">
    <text evidence="1">The sequence shown here is derived from an EMBL/GenBank/DDBJ whole genome shotgun (WGS) entry which is preliminary data.</text>
</comment>
<dbReference type="EMBL" id="LXQA010007822">
    <property type="protein sequence ID" value="MCH85052.1"/>
    <property type="molecule type" value="Genomic_DNA"/>
</dbReference>
<evidence type="ECO:0000313" key="1">
    <source>
        <dbReference type="EMBL" id="MCH85052.1"/>
    </source>
</evidence>